<dbReference type="EMBL" id="JAVFKY010000001">
    <property type="protein sequence ID" value="KAK5583477.1"/>
    <property type="molecule type" value="Genomic_DNA"/>
</dbReference>
<evidence type="ECO:0000313" key="4">
    <source>
        <dbReference type="Proteomes" id="UP001344447"/>
    </source>
</evidence>
<feature type="compositionally biased region" description="Low complexity" evidence="2">
    <location>
        <begin position="21"/>
        <end position="34"/>
    </location>
</feature>
<feature type="region of interest" description="Disordered" evidence="2">
    <location>
        <begin position="1"/>
        <end position="116"/>
    </location>
</feature>
<gene>
    <name evidence="3" type="ORF">RB653_005073</name>
</gene>
<evidence type="ECO:0000256" key="2">
    <source>
        <dbReference type="SAM" id="MobiDB-lite"/>
    </source>
</evidence>
<comment type="caution">
    <text evidence="3">The sequence shown here is derived from an EMBL/GenBank/DDBJ whole genome shotgun (WGS) entry which is preliminary data.</text>
</comment>
<keyword evidence="1" id="KW-0175">Coiled coil</keyword>
<feature type="coiled-coil region" evidence="1">
    <location>
        <begin position="548"/>
        <end position="575"/>
    </location>
</feature>
<evidence type="ECO:0000313" key="3">
    <source>
        <dbReference type="EMBL" id="KAK5583477.1"/>
    </source>
</evidence>
<accession>A0AAN7Z0P6</accession>
<keyword evidence="4" id="KW-1185">Reference proteome</keyword>
<proteinExistence type="predicted"/>
<feature type="compositionally biased region" description="Acidic residues" evidence="2">
    <location>
        <begin position="585"/>
        <end position="611"/>
    </location>
</feature>
<feature type="compositionally biased region" description="Acidic residues" evidence="2">
    <location>
        <begin position="204"/>
        <end position="229"/>
    </location>
</feature>
<feature type="compositionally biased region" description="Acidic residues" evidence="2">
    <location>
        <begin position="78"/>
        <end position="92"/>
    </location>
</feature>
<protein>
    <submittedName>
        <fullName evidence="3">Uncharacterized protein</fullName>
    </submittedName>
</protein>
<reference evidence="3 4" key="1">
    <citation type="submission" date="2023-11" db="EMBL/GenBank/DDBJ databases">
        <title>Dfirmibasis_genome.</title>
        <authorList>
            <person name="Edelbroek B."/>
            <person name="Kjellin J."/>
            <person name="Jerlstrom-Hultqvist J."/>
            <person name="Soderbom F."/>
        </authorList>
    </citation>
    <scope>NUCLEOTIDE SEQUENCE [LARGE SCALE GENOMIC DNA]</scope>
    <source>
        <strain evidence="3 4">TNS-C-14</strain>
    </source>
</reference>
<organism evidence="3 4">
    <name type="scientific">Dictyostelium firmibasis</name>
    <dbReference type="NCBI Taxonomy" id="79012"/>
    <lineage>
        <taxon>Eukaryota</taxon>
        <taxon>Amoebozoa</taxon>
        <taxon>Evosea</taxon>
        <taxon>Eumycetozoa</taxon>
        <taxon>Dictyostelia</taxon>
        <taxon>Dictyosteliales</taxon>
        <taxon>Dictyosteliaceae</taxon>
        <taxon>Dictyostelium</taxon>
    </lineage>
</organism>
<dbReference type="AlphaFoldDB" id="A0AAN7Z0P6"/>
<feature type="compositionally biased region" description="Acidic residues" evidence="2">
    <location>
        <begin position="622"/>
        <end position="633"/>
    </location>
</feature>
<sequence length="633" mass="73363">MVESKKRVNQSLVKPKKPLKQVKLSKIAKTTKTTKNVKKEQQPIIEQEEEEKEEEEVEEENKENKGFEEEQDKITFNNEEEEEEEEDDEEKEDKDNFEINENEENEEGEQKEIRVNRSRTNEQLLCDRFIKTMATTFAQQLKGKNSHSTALRGLYFESINKVKHETIRELLFKPHSWHKFFKIVRAILKKKDNDIEDIEIKETVDDDDDDDNEEEEDSDDDNNGEDELDQEEISNIIFKNLLEYEVISGRESLIQQLKDSQPKELQHLYKQSISLNQSNKYSIIVNSFFSTSKLSPSQLLDKFIMYSLTLDNVKTEIIDILNSIIDLSDINDKESNSSIYKSLRQFLSISILDNLKNNSTSNNSSIDNDVTMIKSYVKLATNLFKFSLLNSSNSSIQFIESDYSAIKLLLGKSITYLPKLVSMMTCFDFSQDQFIQQSSIKNNNNNNNNNNNISIFLNQFIQESKLSSPPTNSISYLKSRILCERGILVLTKLKDPLLTKLKISSATLPIPQSLLNFFKEKQGQSLLVKTHKSMDDNQAIRLLKLNNLLEILGKIEEIESQQDNQENQDNDYIEDHFIINKDGNADEENQENNTDENDEENGDEQIEEQIDSMDGTKSLLDFLDEDDLKSDDE</sequence>
<feature type="region of interest" description="Disordered" evidence="2">
    <location>
        <begin position="199"/>
        <end position="229"/>
    </location>
</feature>
<dbReference type="Proteomes" id="UP001344447">
    <property type="component" value="Unassembled WGS sequence"/>
</dbReference>
<name>A0AAN7Z0P6_9MYCE</name>
<feature type="compositionally biased region" description="Acidic residues" evidence="2">
    <location>
        <begin position="46"/>
        <end position="61"/>
    </location>
</feature>
<evidence type="ECO:0000256" key="1">
    <source>
        <dbReference type="SAM" id="Coils"/>
    </source>
</evidence>
<feature type="region of interest" description="Disordered" evidence="2">
    <location>
        <begin position="581"/>
        <end position="633"/>
    </location>
</feature>
<feature type="compositionally biased region" description="Acidic residues" evidence="2">
    <location>
        <begin position="98"/>
        <end position="107"/>
    </location>
</feature>